<name>A0A382XI52_9ZZZZ</name>
<accession>A0A382XI52</accession>
<gene>
    <name evidence="1" type="ORF">METZ01_LOCUS423701</name>
</gene>
<evidence type="ECO:0000313" key="1">
    <source>
        <dbReference type="EMBL" id="SVD70847.1"/>
    </source>
</evidence>
<proteinExistence type="predicted"/>
<dbReference type="EMBL" id="UINC01168028">
    <property type="protein sequence ID" value="SVD70847.1"/>
    <property type="molecule type" value="Genomic_DNA"/>
</dbReference>
<organism evidence="1">
    <name type="scientific">marine metagenome</name>
    <dbReference type="NCBI Taxonomy" id="408172"/>
    <lineage>
        <taxon>unclassified sequences</taxon>
        <taxon>metagenomes</taxon>
        <taxon>ecological metagenomes</taxon>
    </lineage>
</organism>
<reference evidence="1" key="1">
    <citation type="submission" date="2018-05" db="EMBL/GenBank/DDBJ databases">
        <authorList>
            <person name="Lanie J.A."/>
            <person name="Ng W.-L."/>
            <person name="Kazmierczak K.M."/>
            <person name="Andrzejewski T.M."/>
            <person name="Davidsen T.M."/>
            <person name="Wayne K.J."/>
            <person name="Tettelin H."/>
            <person name="Glass J.I."/>
            <person name="Rusch D."/>
            <person name="Podicherti R."/>
            <person name="Tsui H.-C.T."/>
            <person name="Winkler M.E."/>
        </authorList>
    </citation>
    <scope>NUCLEOTIDE SEQUENCE</scope>
</reference>
<sequence length="89" mass="10373">MTDLLEDYSLLSEDELDEKISDILKKIEIAYSMGHGVALQQLEFHLENMKLELGAKLEKQRFDLIQAKTPEQYNVTDEEIDKVKEDEND</sequence>
<protein>
    <submittedName>
        <fullName evidence="1">Uncharacterized protein</fullName>
    </submittedName>
</protein>
<dbReference type="AlphaFoldDB" id="A0A382XI52"/>